<gene>
    <name evidence="1" type="ORF">K431DRAFT_348539</name>
</gene>
<proteinExistence type="predicted"/>
<organism evidence="1 2">
    <name type="scientific">Polychaeton citri CBS 116435</name>
    <dbReference type="NCBI Taxonomy" id="1314669"/>
    <lineage>
        <taxon>Eukaryota</taxon>
        <taxon>Fungi</taxon>
        <taxon>Dikarya</taxon>
        <taxon>Ascomycota</taxon>
        <taxon>Pezizomycotina</taxon>
        <taxon>Dothideomycetes</taxon>
        <taxon>Dothideomycetidae</taxon>
        <taxon>Capnodiales</taxon>
        <taxon>Capnodiaceae</taxon>
        <taxon>Polychaeton</taxon>
    </lineage>
</organism>
<name>A0A9P4UN71_9PEZI</name>
<evidence type="ECO:0000313" key="1">
    <source>
        <dbReference type="EMBL" id="KAF2718695.1"/>
    </source>
</evidence>
<accession>A0A9P4UN71</accession>
<dbReference type="AlphaFoldDB" id="A0A9P4UN71"/>
<protein>
    <submittedName>
        <fullName evidence="1">Uncharacterized protein</fullName>
    </submittedName>
</protein>
<dbReference type="EMBL" id="MU003821">
    <property type="protein sequence ID" value="KAF2718695.1"/>
    <property type="molecule type" value="Genomic_DNA"/>
</dbReference>
<reference evidence="1" key="1">
    <citation type="journal article" date="2020" name="Stud. Mycol.">
        <title>101 Dothideomycetes genomes: a test case for predicting lifestyles and emergence of pathogens.</title>
        <authorList>
            <person name="Haridas S."/>
            <person name="Albert R."/>
            <person name="Binder M."/>
            <person name="Bloem J."/>
            <person name="Labutti K."/>
            <person name="Salamov A."/>
            <person name="Andreopoulos B."/>
            <person name="Baker S."/>
            <person name="Barry K."/>
            <person name="Bills G."/>
            <person name="Bluhm B."/>
            <person name="Cannon C."/>
            <person name="Castanera R."/>
            <person name="Culley D."/>
            <person name="Daum C."/>
            <person name="Ezra D."/>
            <person name="Gonzalez J."/>
            <person name="Henrissat B."/>
            <person name="Kuo A."/>
            <person name="Liang C."/>
            <person name="Lipzen A."/>
            <person name="Lutzoni F."/>
            <person name="Magnuson J."/>
            <person name="Mondo S."/>
            <person name="Nolan M."/>
            <person name="Ohm R."/>
            <person name="Pangilinan J."/>
            <person name="Park H.-J."/>
            <person name="Ramirez L."/>
            <person name="Alfaro M."/>
            <person name="Sun H."/>
            <person name="Tritt A."/>
            <person name="Yoshinaga Y."/>
            <person name="Zwiers L.-H."/>
            <person name="Turgeon B."/>
            <person name="Goodwin S."/>
            <person name="Spatafora J."/>
            <person name="Crous P."/>
            <person name="Grigoriev I."/>
        </authorList>
    </citation>
    <scope>NUCLEOTIDE SEQUENCE</scope>
    <source>
        <strain evidence="1">CBS 116435</strain>
    </source>
</reference>
<sequence length="172" mass="19743">MPLLKAWGTADVLKRVKGFDDLHIEGLSMENLYIRAAELHPEITFHQYNERHDRIQAAFMRHMGVADADVPANLDTAHTYIRSRVSNFRTYTSWGHDEGIIGGYWDAVLAVNALDDRGRPYVLDRLYTRQLNGVRFLDWFAAAIDGKPAEDVVCLDSRTPEHYWTRPKGKTL</sequence>
<comment type="caution">
    <text evidence="1">The sequence shown here is derived from an EMBL/GenBank/DDBJ whole genome shotgun (WGS) entry which is preliminary data.</text>
</comment>
<dbReference type="Proteomes" id="UP000799441">
    <property type="component" value="Unassembled WGS sequence"/>
</dbReference>
<keyword evidence="2" id="KW-1185">Reference proteome</keyword>
<evidence type="ECO:0000313" key="2">
    <source>
        <dbReference type="Proteomes" id="UP000799441"/>
    </source>
</evidence>
<dbReference type="OrthoDB" id="2015280at2759"/>